<dbReference type="AlphaFoldDB" id="A0A139BXK0"/>
<gene>
    <name evidence="3" type="ORF">AWT59_0211</name>
</gene>
<comment type="caution">
    <text evidence="3">The sequence shown here is derived from an EMBL/GenBank/DDBJ whole genome shotgun (WGS) entry which is preliminary data.</text>
</comment>
<keyword evidence="2" id="KW-0472">Membrane</keyword>
<dbReference type="EMBL" id="LSLI01000003">
    <property type="protein sequence ID" value="KXS33653.1"/>
    <property type="molecule type" value="Genomic_DNA"/>
</dbReference>
<feature type="region of interest" description="Disordered" evidence="1">
    <location>
        <begin position="71"/>
        <end position="163"/>
    </location>
</feature>
<feature type="compositionally biased region" description="Low complexity" evidence="1">
    <location>
        <begin position="138"/>
        <end position="159"/>
    </location>
</feature>
<feature type="compositionally biased region" description="Basic and acidic residues" evidence="1">
    <location>
        <begin position="77"/>
        <end position="119"/>
    </location>
</feature>
<keyword evidence="2" id="KW-1133">Transmembrane helix</keyword>
<evidence type="ECO:0000313" key="4">
    <source>
        <dbReference type="Proteomes" id="UP000070578"/>
    </source>
</evidence>
<proteinExistence type="predicted"/>
<keyword evidence="2" id="KW-0812">Transmembrane</keyword>
<protein>
    <submittedName>
        <fullName evidence="3">Protein TolA</fullName>
    </submittedName>
</protein>
<evidence type="ECO:0000256" key="2">
    <source>
        <dbReference type="SAM" id="Phobius"/>
    </source>
</evidence>
<evidence type="ECO:0000256" key="1">
    <source>
        <dbReference type="SAM" id="MobiDB-lite"/>
    </source>
</evidence>
<reference evidence="3 4" key="2">
    <citation type="submission" date="2016-03" db="EMBL/GenBank/DDBJ databases">
        <title>New uncultured bacterium of the family Gallionellaceae from acid mine drainage: description and reconstruction of genome based on metagenomic analysis of microbial community.</title>
        <authorList>
            <person name="Kadnikov V."/>
            <person name="Ivasenko D."/>
            <person name="Beletsky A."/>
            <person name="Mardanov A."/>
            <person name="Danilova E."/>
            <person name="Pimenov N."/>
            <person name="Karnachuk O."/>
            <person name="Ravin N."/>
        </authorList>
    </citation>
    <scope>NUCLEOTIDE SEQUENCE [LARGE SCALE GENOMIC DNA]</scope>
    <source>
        <strain evidence="3">ShG14-8</strain>
    </source>
</reference>
<dbReference type="Gene3D" id="3.30.1150.10">
    <property type="match status" value="1"/>
</dbReference>
<evidence type="ECO:0000313" key="3">
    <source>
        <dbReference type="EMBL" id="KXS33653.1"/>
    </source>
</evidence>
<dbReference type="Proteomes" id="UP000070578">
    <property type="component" value="Unassembled WGS sequence"/>
</dbReference>
<dbReference type="Pfam" id="PF13103">
    <property type="entry name" value="TonB_2"/>
    <property type="match status" value="1"/>
</dbReference>
<feature type="transmembrane region" description="Helical" evidence="2">
    <location>
        <begin position="12"/>
        <end position="33"/>
    </location>
</feature>
<organism evidence="3 4">
    <name type="scientific">Candidatus Gallionella acididurans</name>
    <dbReference type="NCBI Taxonomy" id="1796491"/>
    <lineage>
        <taxon>Bacteria</taxon>
        <taxon>Pseudomonadati</taxon>
        <taxon>Pseudomonadota</taxon>
        <taxon>Betaproteobacteria</taxon>
        <taxon>Nitrosomonadales</taxon>
        <taxon>Gallionellaceae</taxon>
        <taxon>Gallionella</taxon>
    </lineage>
</organism>
<name>A0A139BXK0_9PROT</name>
<dbReference type="PATRIC" id="fig|1796491.3.peg.232"/>
<reference evidence="3 4" key="1">
    <citation type="submission" date="2016-02" db="EMBL/GenBank/DDBJ databases">
        <authorList>
            <person name="Wen L."/>
            <person name="He K."/>
            <person name="Yang H."/>
        </authorList>
    </citation>
    <scope>NUCLEOTIDE SEQUENCE [LARGE SCALE GENOMIC DNA]</scope>
    <source>
        <strain evidence="3">ShG14-8</strain>
    </source>
</reference>
<dbReference type="SUPFAM" id="SSF74653">
    <property type="entry name" value="TolA/TonB C-terminal domain"/>
    <property type="match status" value="1"/>
</dbReference>
<sequence>MSATAYYEPYRLPAGILALVVHSVFFALLYFGFNWNRQSFSNPAMTVELWSSLPEDVVRLPATPKIEVVAPPPPQEKIAKPDIVMPEKKKPAVKPVEAKPEKTKPEKTKPEKTKPEKTKPVPKAIEAVKPRPDAKTPAAQSADARIADQQAAQHQAAQARQDELDAANGKVVDEFRAKINAKIRRNVVNPPGVAKDARAEFMVTLLPGGAVLKADLVKSSGNAAYDDAVERAILKSDPLPVPQDGLLFNRFRQLDLVFKPEQPAE</sequence>
<accession>A0A139BXK0</accession>